<evidence type="ECO:0000256" key="1">
    <source>
        <dbReference type="SAM" id="MobiDB-lite"/>
    </source>
</evidence>
<proteinExistence type="evidence at transcript level"/>
<accession>C4JBD3</accession>
<reference evidence="2" key="2">
    <citation type="submission" date="2012-06" db="EMBL/GenBank/DDBJ databases">
        <authorList>
            <person name="Yu Y."/>
            <person name="Currie J."/>
            <person name="Lomeli R."/>
            <person name="Angelova A."/>
            <person name="Collura K."/>
            <person name="Wissotski M."/>
            <person name="Campos D."/>
            <person name="Kudrna D."/>
            <person name="Golser W."/>
            <person name="Ashely E."/>
            <person name="Descour A."/>
            <person name="Fernandes J."/>
            <person name="Soderlund C."/>
            <person name="Walbot V."/>
        </authorList>
    </citation>
    <scope>NUCLEOTIDE SEQUENCE</scope>
    <source>
        <strain evidence="2">B73</strain>
    </source>
</reference>
<dbReference type="Proteomes" id="UP000007305">
    <property type="component" value="Chromosome 1"/>
</dbReference>
<reference evidence="3" key="4">
    <citation type="submission" date="2019-07" db="EMBL/GenBank/DDBJ databases">
        <authorList>
            <person name="Seetharam A."/>
            <person name="Woodhouse M."/>
            <person name="Cannon E."/>
        </authorList>
    </citation>
    <scope>NUCLEOTIDE SEQUENCE [LARGE SCALE GENOMIC DNA]</scope>
    <source>
        <strain evidence="3">cv. B73</strain>
    </source>
</reference>
<dbReference type="KEGG" id="zma:100502429"/>
<dbReference type="RefSeq" id="XP_020402183.1">
    <property type="nucleotide sequence ID" value="XM_020546594.3"/>
</dbReference>
<reference evidence="3" key="5">
    <citation type="submission" date="2021-05" db="UniProtKB">
        <authorList>
            <consortium name="EnsemblPlants"/>
        </authorList>
    </citation>
    <scope>IDENTIFICATION</scope>
    <source>
        <strain evidence="3">cv. B73</strain>
    </source>
</reference>
<name>C4JBD3_MAIZE</name>
<dbReference type="EnsemblPlants" id="Zm00001eb034400_T001">
    <property type="protein sequence ID" value="Zm00001eb034400_P001"/>
    <property type="gene ID" value="Zm00001eb034400"/>
</dbReference>
<evidence type="ECO:0000313" key="4">
    <source>
        <dbReference type="Proteomes" id="UP000007305"/>
    </source>
</evidence>
<gene>
    <name evidence="3" type="primary">LOC100502429</name>
</gene>
<feature type="region of interest" description="Disordered" evidence="1">
    <location>
        <begin position="226"/>
        <end position="284"/>
    </location>
</feature>
<evidence type="ECO:0000313" key="2">
    <source>
        <dbReference type="EMBL" id="ACR38483.1"/>
    </source>
</evidence>
<dbReference type="EMBL" id="BT088130">
    <property type="protein sequence ID" value="ACR38483.1"/>
    <property type="molecule type" value="mRNA"/>
</dbReference>
<protein>
    <submittedName>
        <fullName evidence="2 3">Uncharacterized protein</fullName>
    </submittedName>
</protein>
<sequence length="308" mass="33968">MGVSPHDIIVEPHHLKQHLRLHVAKPHLHTHTRRREAKTTIEGDVVAEKNFNNDTFSKRVMSRTLPSLVQDGPNFHRKKTVLKNATPSTGEAASTSITVAETFAQEIPSTSSCQDLGTKHAAFAVILTSRTNPLEGHRHAGCRSSRKAAMITILSGWAHRLGTQNRATPGHVRHTVARAPEPMPTVGHRSQPAPPPCARPCRCRPTPPRRCRMQPNERTYRRHFGRLRSPADTPRQTTGRVLSARAPPRASTSKPCTRSAKTGQPRAPSRHRHRGPSPTIHSHLRQPCACTELLSALDSRVGVEPLPG</sequence>
<dbReference type="HOGENOM" id="CLU_904193_0_0_1"/>
<reference evidence="4" key="3">
    <citation type="submission" date="2015-12" db="EMBL/GenBank/DDBJ databases">
        <title>Update maize B73 reference genome by single molecule sequencing technologies.</title>
        <authorList>
            <consortium name="Maize Genome Sequencing Project"/>
            <person name="Ware D."/>
        </authorList>
    </citation>
    <scope>NUCLEOTIDE SEQUENCE [LARGE SCALE GENOMIC DNA]</scope>
    <source>
        <strain evidence="4">cv. B73</strain>
    </source>
</reference>
<organism evidence="2">
    <name type="scientific">Zea mays</name>
    <name type="common">Maize</name>
    <dbReference type="NCBI Taxonomy" id="4577"/>
    <lineage>
        <taxon>Eukaryota</taxon>
        <taxon>Viridiplantae</taxon>
        <taxon>Streptophyta</taxon>
        <taxon>Embryophyta</taxon>
        <taxon>Tracheophyta</taxon>
        <taxon>Spermatophyta</taxon>
        <taxon>Magnoliopsida</taxon>
        <taxon>Liliopsida</taxon>
        <taxon>Poales</taxon>
        <taxon>Poaceae</taxon>
        <taxon>PACMAD clade</taxon>
        <taxon>Panicoideae</taxon>
        <taxon>Andropogonodae</taxon>
        <taxon>Andropogoneae</taxon>
        <taxon>Tripsacinae</taxon>
        <taxon>Zea</taxon>
    </lineage>
</organism>
<feature type="compositionally biased region" description="Polar residues" evidence="1">
    <location>
        <begin position="250"/>
        <end position="262"/>
    </location>
</feature>
<dbReference type="AlphaFoldDB" id="C4JBD3"/>
<evidence type="ECO:0000313" key="3">
    <source>
        <dbReference type="EnsemblPlants" id="Zm00001eb034400_P001"/>
    </source>
</evidence>
<dbReference type="Gramene" id="Zm00001eb034400_T001">
    <property type="protein sequence ID" value="Zm00001eb034400_P001"/>
    <property type="gene ID" value="Zm00001eb034400"/>
</dbReference>
<dbReference type="GeneID" id="100502429"/>
<keyword evidence="4" id="KW-1185">Reference proteome</keyword>
<reference evidence="2" key="1">
    <citation type="journal article" date="2009" name="PLoS Genet.">
        <title>Sequencing, mapping, and analysis of 27,455 maize full-length cDNAs.</title>
        <authorList>
            <person name="Soderlund C."/>
            <person name="Descour A."/>
            <person name="Kudrna D."/>
            <person name="Bomhoff M."/>
            <person name="Boyd L."/>
            <person name="Currie J."/>
            <person name="Angelova A."/>
            <person name="Collura K."/>
            <person name="Wissotski M."/>
            <person name="Ashley E."/>
            <person name="Morrow D."/>
            <person name="Fernandes J."/>
            <person name="Walbot V."/>
            <person name="Yu Y."/>
        </authorList>
    </citation>
    <scope>NUCLEOTIDE SEQUENCE</scope>
    <source>
        <strain evidence="2">B73</strain>
    </source>
</reference>